<accession>A0A9P0KMQ8</accession>
<dbReference type="EMBL" id="CAKOFQ010006846">
    <property type="protein sequence ID" value="CAH1976232.1"/>
    <property type="molecule type" value="Genomic_DNA"/>
</dbReference>
<gene>
    <name evidence="2" type="ORF">ACAOBT_LOCUS12042</name>
</gene>
<comment type="caution">
    <text evidence="2">The sequence shown here is derived from an EMBL/GenBank/DDBJ whole genome shotgun (WGS) entry which is preliminary data.</text>
</comment>
<keyword evidence="1" id="KW-0812">Transmembrane</keyword>
<dbReference type="OrthoDB" id="5795596at2759"/>
<keyword evidence="1" id="KW-0472">Membrane</keyword>
<protein>
    <submittedName>
        <fullName evidence="2">Uncharacterized protein</fullName>
    </submittedName>
</protein>
<proteinExistence type="predicted"/>
<reference evidence="2" key="1">
    <citation type="submission" date="2022-03" db="EMBL/GenBank/DDBJ databases">
        <authorList>
            <person name="Sayadi A."/>
        </authorList>
    </citation>
    <scope>NUCLEOTIDE SEQUENCE</scope>
</reference>
<dbReference type="AlphaFoldDB" id="A0A9P0KMQ8"/>
<evidence type="ECO:0000313" key="2">
    <source>
        <dbReference type="EMBL" id="CAH1976232.1"/>
    </source>
</evidence>
<evidence type="ECO:0000313" key="3">
    <source>
        <dbReference type="Proteomes" id="UP001152888"/>
    </source>
</evidence>
<keyword evidence="3" id="KW-1185">Reference proteome</keyword>
<feature type="transmembrane region" description="Helical" evidence="1">
    <location>
        <begin position="52"/>
        <end position="70"/>
    </location>
</feature>
<keyword evidence="1" id="KW-1133">Transmembrane helix</keyword>
<organism evidence="2 3">
    <name type="scientific">Acanthoscelides obtectus</name>
    <name type="common">Bean weevil</name>
    <name type="synonym">Bruchus obtectus</name>
    <dbReference type="NCBI Taxonomy" id="200917"/>
    <lineage>
        <taxon>Eukaryota</taxon>
        <taxon>Metazoa</taxon>
        <taxon>Ecdysozoa</taxon>
        <taxon>Arthropoda</taxon>
        <taxon>Hexapoda</taxon>
        <taxon>Insecta</taxon>
        <taxon>Pterygota</taxon>
        <taxon>Neoptera</taxon>
        <taxon>Endopterygota</taxon>
        <taxon>Coleoptera</taxon>
        <taxon>Polyphaga</taxon>
        <taxon>Cucujiformia</taxon>
        <taxon>Chrysomeloidea</taxon>
        <taxon>Chrysomelidae</taxon>
        <taxon>Bruchinae</taxon>
        <taxon>Bruchini</taxon>
        <taxon>Acanthoscelides</taxon>
    </lineage>
</organism>
<name>A0A9P0KMQ8_ACAOB</name>
<dbReference type="Proteomes" id="UP001152888">
    <property type="component" value="Unassembled WGS sequence"/>
</dbReference>
<evidence type="ECO:0000256" key="1">
    <source>
        <dbReference type="SAM" id="Phobius"/>
    </source>
</evidence>
<sequence length="75" mass="8852">MPVALRRKRKYSGCCCSKRSSSASDVYQQNKNTQCQQCKVCRYNIYWTQFKLYMSTIILPMIGLVSRSFLRRILT</sequence>